<evidence type="ECO:0000313" key="3">
    <source>
        <dbReference type="Proteomes" id="UP000070133"/>
    </source>
</evidence>
<accession>A0A139H150</accession>
<keyword evidence="3" id="KW-1185">Reference proteome</keyword>
<feature type="compositionally biased region" description="Basic and acidic residues" evidence="1">
    <location>
        <begin position="66"/>
        <end position="82"/>
    </location>
</feature>
<comment type="caution">
    <text evidence="2">The sequence shown here is derived from an EMBL/GenBank/DDBJ whole genome shotgun (WGS) entry which is preliminary data.</text>
</comment>
<dbReference type="Proteomes" id="UP000070133">
    <property type="component" value="Unassembled WGS sequence"/>
</dbReference>
<gene>
    <name evidence="2" type="ORF">AC578_7762</name>
</gene>
<evidence type="ECO:0000256" key="1">
    <source>
        <dbReference type="SAM" id="MobiDB-lite"/>
    </source>
</evidence>
<sequence>MRAMLNIYLTLVFKYSAGDATRRAHLPFTPSITNMSTFQRPVLSREMDEQLRQVVAAVVAATSRAHDGDVTYSDTDRTKDDWNSEQDSEPYHDSPCSTESDIGQNWHKHHTEARELATDRAMENYTSEDDGTSQRPEAHTGHVRQLTTADDSSESRIEIWRRTVEFPTRSAPTFPYPPPCSHDSESQQRLRRRRRLPLPLPRTGHYHGSDPVWYQISPRTSRDNMFAVHNTICTSMEDYTSSTPALGRINNEPWASTLLQSADLREESLRLWRWYQ</sequence>
<feature type="region of interest" description="Disordered" evidence="1">
    <location>
        <begin position="66"/>
        <end position="111"/>
    </location>
</feature>
<reference evidence="2 3" key="1">
    <citation type="submission" date="2015-07" db="EMBL/GenBank/DDBJ databases">
        <title>Comparative genomics of the Sigatoka disease complex on banana suggests a link between parallel evolutionary changes in Pseudocercospora fijiensis and Pseudocercospora eumusae and increased virulence on the banana host.</title>
        <authorList>
            <person name="Chang T.-C."/>
            <person name="Salvucci A."/>
            <person name="Crous P.W."/>
            <person name="Stergiopoulos I."/>
        </authorList>
    </citation>
    <scope>NUCLEOTIDE SEQUENCE [LARGE SCALE GENOMIC DNA]</scope>
    <source>
        <strain evidence="2 3">CBS 114824</strain>
    </source>
</reference>
<proteinExistence type="predicted"/>
<dbReference type="EMBL" id="LFZN01000186">
    <property type="protein sequence ID" value="KXS96131.1"/>
    <property type="molecule type" value="Genomic_DNA"/>
</dbReference>
<protein>
    <submittedName>
        <fullName evidence="2">Uncharacterized protein</fullName>
    </submittedName>
</protein>
<organism evidence="2 3">
    <name type="scientific">Pseudocercospora eumusae</name>
    <dbReference type="NCBI Taxonomy" id="321146"/>
    <lineage>
        <taxon>Eukaryota</taxon>
        <taxon>Fungi</taxon>
        <taxon>Dikarya</taxon>
        <taxon>Ascomycota</taxon>
        <taxon>Pezizomycotina</taxon>
        <taxon>Dothideomycetes</taxon>
        <taxon>Dothideomycetidae</taxon>
        <taxon>Mycosphaerellales</taxon>
        <taxon>Mycosphaerellaceae</taxon>
        <taxon>Pseudocercospora</taxon>
    </lineage>
</organism>
<feature type="region of interest" description="Disordered" evidence="1">
    <location>
        <begin position="168"/>
        <end position="191"/>
    </location>
</feature>
<name>A0A139H150_9PEZI</name>
<evidence type="ECO:0000313" key="2">
    <source>
        <dbReference type="EMBL" id="KXS96131.1"/>
    </source>
</evidence>
<dbReference type="AlphaFoldDB" id="A0A139H150"/>
<feature type="region of interest" description="Disordered" evidence="1">
    <location>
        <begin position="125"/>
        <end position="154"/>
    </location>
</feature>